<evidence type="ECO:0000256" key="3">
    <source>
        <dbReference type="ARBA" id="ARBA00022763"/>
    </source>
</evidence>
<dbReference type="EMBL" id="PEIB01000027">
    <property type="protein sequence ID" value="RXJ72084.1"/>
    <property type="molecule type" value="Genomic_DNA"/>
</dbReference>
<comment type="caution">
    <text evidence="8">The sequence shown here is derived from an EMBL/GenBank/DDBJ whole genome shotgun (WGS) entry which is preliminary data.</text>
</comment>
<comment type="similarity">
    <text evidence="6">Belongs to the Vsr family.</text>
</comment>
<dbReference type="Proteomes" id="UP000290287">
    <property type="component" value="Unassembled WGS sequence"/>
</dbReference>
<keyword evidence="5" id="KW-0234">DNA repair</keyword>
<protein>
    <submittedName>
        <fullName evidence="8">Very short patch repair endonuclease</fullName>
    </submittedName>
</protein>
<keyword evidence="1" id="KW-0540">Nuclease</keyword>
<gene>
    <name evidence="7" type="ORF">CS022_18015</name>
    <name evidence="8" type="ORF">CS022_18295</name>
</gene>
<proteinExistence type="inferred from homology"/>
<evidence type="ECO:0000256" key="2">
    <source>
        <dbReference type="ARBA" id="ARBA00022759"/>
    </source>
</evidence>
<dbReference type="InterPro" id="IPR004603">
    <property type="entry name" value="DNA_mismatch_endonuc_vsr"/>
</dbReference>
<dbReference type="OrthoDB" id="9801520at2"/>
<evidence type="ECO:0000313" key="7">
    <source>
        <dbReference type="EMBL" id="RXJ72079.1"/>
    </source>
</evidence>
<dbReference type="EMBL" id="PEIB01000027">
    <property type="protein sequence ID" value="RXJ72079.1"/>
    <property type="molecule type" value="Genomic_DNA"/>
</dbReference>
<accession>A0A4Q0YQ09</accession>
<dbReference type="AlphaFoldDB" id="A0A4Q0YQ09"/>
<evidence type="ECO:0000256" key="4">
    <source>
        <dbReference type="ARBA" id="ARBA00022801"/>
    </source>
</evidence>
<dbReference type="GO" id="GO:0016787">
    <property type="term" value="F:hydrolase activity"/>
    <property type="evidence" value="ECO:0007669"/>
    <property type="project" value="UniProtKB-KW"/>
</dbReference>
<dbReference type="GO" id="GO:0004519">
    <property type="term" value="F:endonuclease activity"/>
    <property type="evidence" value="ECO:0007669"/>
    <property type="project" value="UniProtKB-KW"/>
</dbReference>
<dbReference type="InterPro" id="IPR011335">
    <property type="entry name" value="Restrct_endonuc-II-like"/>
</dbReference>
<evidence type="ECO:0000256" key="1">
    <source>
        <dbReference type="ARBA" id="ARBA00022722"/>
    </source>
</evidence>
<reference evidence="8 9" key="1">
    <citation type="submission" date="2017-10" db="EMBL/GenBank/DDBJ databases">
        <title>Nyctiphanis sp. nov., isolated from the stomach of the euphausiid Nyctiphanes simplex (Hansen, 1911) in the Gulf of California.</title>
        <authorList>
            <person name="Gomez-Gil B."/>
            <person name="Aguilar-Mendez M."/>
            <person name="Lopez-Cortes A."/>
            <person name="Gomez-Gutierrez J."/>
            <person name="Roque A."/>
            <person name="Lang E."/>
            <person name="Gonzalez-Castillo A."/>
        </authorList>
    </citation>
    <scope>NUCLEOTIDE SEQUENCE [LARGE SCALE GENOMIC DNA]</scope>
    <source>
        <strain evidence="8 9">CAIM 600</strain>
    </source>
</reference>
<dbReference type="SUPFAM" id="SSF52980">
    <property type="entry name" value="Restriction endonuclease-like"/>
    <property type="match status" value="1"/>
</dbReference>
<dbReference type="Gene3D" id="3.40.960.10">
    <property type="entry name" value="VSR Endonuclease"/>
    <property type="match status" value="1"/>
</dbReference>
<keyword evidence="9" id="KW-1185">Reference proteome</keyword>
<keyword evidence="2 8" id="KW-0255">Endonuclease</keyword>
<dbReference type="CDD" id="cd00221">
    <property type="entry name" value="Vsr"/>
    <property type="match status" value="1"/>
</dbReference>
<evidence type="ECO:0000313" key="8">
    <source>
        <dbReference type="EMBL" id="RXJ72084.1"/>
    </source>
</evidence>
<name>A0A4Q0YQ09_9GAMM</name>
<dbReference type="GO" id="GO:0006298">
    <property type="term" value="P:mismatch repair"/>
    <property type="evidence" value="ECO:0007669"/>
    <property type="project" value="InterPro"/>
</dbReference>
<evidence type="ECO:0000256" key="6">
    <source>
        <dbReference type="ARBA" id="ARBA00029466"/>
    </source>
</evidence>
<dbReference type="Pfam" id="PF03852">
    <property type="entry name" value="Vsr"/>
    <property type="match status" value="1"/>
</dbReference>
<sequence length="157" mass="17899">MQAIRGRDTRPELLVRKALHARGFRYRIAPATLAGKPDLWLPKYRAAVFVSGCFWHAHDCDRFRLPATRRDFWADKLSSNVRRDRKTLATLAKAGIRVLVIWECSLKGPGRLHQDLAVRLTETWLRSGSRFAAIDSEGLCCFSQPEYARMTGIITTV</sequence>
<keyword evidence="4" id="KW-0378">Hydrolase</keyword>
<keyword evidence="3" id="KW-0227">DNA damage</keyword>
<evidence type="ECO:0000256" key="5">
    <source>
        <dbReference type="ARBA" id="ARBA00023204"/>
    </source>
</evidence>
<dbReference type="NCBIfam" id="TIGR00632">
    <property type="entry name" value="vsr"/>
    <property type="match status" value="1"/>
</dbReference>
<organism evidence="8 9">
    <name type="scientific">Veronia nyctiphanis</name>
    <dbReference type="NCBI Taxonomy" id="1278244"/>
    <lineage>
        <taxon>Bacteria</taxon>
        <taxon>Pseudomonadati</taxon>
        <taxon>Pseudomonadota</taxon>
        <taxon>Gammaproteobacteria</taxon>
        <taxon>Vibrionales</taxon>
        <taxon>Vibrionaceae</taxon>
        <taxon>Veronia</taxon>
    </lineage>
</organism>
<evidence type="ECO:0000313" key="9">
    <source>
        <dbReference type="Proteomes" id="UP000290287"/>
    </source>
</evidence>